<name>A0AAC8QIR1_9BACT</name>
<dbReference type="InterPro" id="IPR005151">
    <property type="entry name" value="Tail-specific_protease"/>
</dbReference>
<dbReference type="GO" id="GO:0004175">
    <property type="term" value="F:endopeptidase activity"/>
    <property type="evidence" value="ECO:0007669"/>
    <property type="project" value="TreeGrafter"/>
</dbReference>
<dbReference type="AlphaFoldDB" id="A0AAC8QIR1"/>
<dbReference type="GO" id="GO:0006508">
    <property type="term" value="P:proteolysis"/>
    <property type="evidence" value="ECO:0007669"/>
    <property type="project" value="InterPro"/>
</dbReference>
<evidence type="ECO:0000259" key="1">
    <source>
        <dbReference type="Pfam" id="PF03572"/>
    </source>
</evidence>
<evidence type="ECO:0000313" key="3">
    <source>
        <dbReference type="EMBL" id="REG29932.1"/>
    </source>
</evidence>
<dbReference type="Pfam" id="PF03572">
    <property type="entry name" value="Peptidase_S41"/>
    <property type="match status" value="1"/>
</dbReference>
<gene>
    <name evidence="2" type="ORF">AA314_09826</name>
    <name evidence="3" type="ORF">ATI61_107629</name>
</gene>
<dbReference type="CDD" id="cd06567">
    <property type="entry name" value="Peptidase_S41"/>
    <property type="match status" value="1"/>
</dbReference>
<dbReference type="EMBL" id="CP011509">
    <property type="protein sequence ID" value="AKJ08200.1"/>
    <property type="molecule type" value="Genomic_DNA"/>
</dbReference>
<reference evidence="3 5" key="2">
    <citation type="submission" date="2018-08" db="EMBL/GenBank/DDBJ databases">
        <title>Genomic Encyclopedia of Archaeal and Bacterial Type Strains, Phase II (KMG-II): from individual species to whole genera.</title>
        <authorList>
            <person name="Goeker M."/>
        </authorList>
    </citation>
    <scope>NUCLEOTIDE SEQUENCE [LARGE SCALE GENOMIC DNA]</scope>
    <source>
        <strain evidence="3 5">DSM 2261</strain>
    </source>
</reference>
<dbReference type="KEGG" id="age:AA314_09826"/>
<organism evidence="2 4">
    <name type="scientific">Archangium gephyra</name>
    <dbReference type="NCBI Taxonomy" id="48"/>
    <lineage>
        <taxon>Bacteria</taxon>
        <taxon>Pseudomonadati</taxon>
        <taxon>Myxococcota</taxon>
        <taxon>Myxococcia</taxon>
        <taxon>Myxococcales</taxon>
        <taxon>Cystobacterineae</taxon>
        <taxon>Archangiaceae</taxon>
        <taxon>Archangium</taxon>
    </lineage>
</organism>
<dbReference type="EMBL" id="QUMU01000007">
    <property type="protein sequence ID" value="REG29932.1"/>
    <property type="molecule type" value="Genomic_DNA"/>
</dbReference>
<dbReference type="PANTHER" id="PTHR32060">
    <property type="entry name" value="TAIL-SPECIFIC PROTEASE"/>
    <property type="match status" value="1"/>
</dbReference>
<dbReference type="Proteomes" id="UP000035579">
    <property type="component" value="Chromosome"/>
</dbReference>
<protein>
    <submittedName>
        <fullName evidence="3">Peptidase S41-like protein</fullName>
    </submittedName>
</protein>
<dbReference type="InterPro" id="IPR029045">
    <property type="entry name" value="ClpP/crotonase-like_dom_sf"/>
</dbReference>
<keyword evidence="5" id="KW-1185">Reference proteome</keyword>
<dbReference type="SUPFAM" id="SSF52096">
    <property type="entry name" value="ClpP/crotonase"/>
    <property type="match status" value="1"/>
</dbReference>
<sequence length="488" mass="53594">MLFPTKEFTVTLAGVMRLASIRGLRLFESRDEQRLLVHQLGVVLDQFYVHLPLKERMLGVRPLEQVRLLEEELARDPEDASFREALLRLSLGLRDFHTMVDLPEPWSRFTAFLPFQLREYVDASGAVRFLVSGLAPGADLGGGFVRGVEVTHWNGEPLAHTLQRLAMTTAGANQPARWRRALASLTERTLKYALPPDEDVVSLTYLGEKGPAGIQLPWLVREDGARPEARRPGCLSLRSVETAHGTVGYLRIADFFTDDVEGFVREVERSVRELPGTGLILDLRGNAGGSIHAAECLLQLFTSSRIEPALFSLRRTGLTRALCESSGEWSPWRPSLHSGASSDEVFSQGVPLTPVEQVNGLGRVYTGPVVLLCDALSYSATELFIAGFQDHHIGKVLGVDSHTGGGGSRMSWHHLLARAPGSPLRPLARGADIRVALLRSTRVGAKRGVPLEGLGVEVDVLHGYTRDDVLHGDVELLNRAARVLTERA</sequence>
<evidence type="ECO:0000313" key="4">
    <source>
        <dbReference type="Proteomes" id="UP000035579"/>
    </source>
</evidence>
<accession>A0AAC8QIR1</accession>
<dbReference type="GO" id="GO:0008236">
    <property type="term" value="F:serine-type peptidase activity"/>
    <property type="evidence" value="ECO:0007669"/>
    <property type="project" value="InterPro"/>
</dbReference>
<dbReference type="PANTHER" id="PTHR32060:SF22">
    <property type="entry name" value="CARBOXYL-TERMINAL-PROCESSING PEPTIDASE 3, CHLOROPLASTIC"/>
    <property type="match status" value="1"/>
</dbReference>
<proteinExistence type="predicted"/>
<evidence type="ECO:0000313" key="2">
    <source>
        <dbReference type="EMBL" id="AKJ08200.1"/>
    </source>
</evidence>
<dbReference type="Proteomes" id="UP000256345">
    <property type="component" value="Unassembled WGS sequence"/>
</dbReference>
<evidence type="ECO:0000313" key="5">
    <source>
        <dbReference type="Proteomes" id="UP000256345"/>
    </source>
</evidence>
<reference evidence="2 4" key="1">
    <citation type="submission" date="2015-05" db="EMBL/GenBank/DDBJ databases">
        <title>Genome assembly of Archangium gephyra DSM 2261.</title>
        <authorList>
            <person name="Sharma G."/>
            <person name="Subramanian S."/>
        </authorList>
    </citation>
    <scope>NUCLEOTIDE SEQUENCE [LARGE SCALE GENOMIC DNA]</scope>
    <source>
        <strain evidence="2 4">DSM 2261</strain>
    </source>
</reference>
<dbReference type="Gene3D" id="3.90.226.10">
    <property type="entry name" value="2-enoyl-CoA Hydratase, Chain A, domain 1"/>
    <property type="match status" value="1"/>
</dbReference>
<feature type="domain" description="Tail specific protease" evidence="1">
    <location>
        <begin position="247"/>
        <end position="408"/>
    </location>
</feature>